<name>X0TI75_9ZZZZ</name>
<dbReference type="InterPro" id="IPR013785">
    <property type="entry name" value="Aldolase_TIM"/>
</dbReference>
<dbReference type="AlphaFoldDB" id="X0TI75"/>
<organism evidence="5">
    <name type="scientific">marine sediment metagenome</name>
    <dbReference type="NCBI Taxonomy" id="412755"/>
    <lineage>
        <taxon>unclassified sequences</taxon>
        <taxon>metagenomes</taxon>
        <taxon>ecological metagenomes</taxon>
    </lineage>
</organism>
<dbReference type="PANTHER" id="PTHR37418:SF2">
    <property type="entry name" value="3-KETO-5-AMINOHEXANOATE CLEAVAGE ENZYME"/>
    <property type="match status" value="1"/>
</dbReference>
<gene>
    <name evidence="5" type="ORF">S01H1_10979</name>
</gene>
<comment type="cofactor">
    <cofactor evidence="1">
        <name>Zn(2+)</name>
        <dbReference type="ChEBI" id="CHEBI:29105"/>
    </cofactor>
</comment>
<reference evidence="5" key="1">
    <citation type="journal article" date="2014" name="Front. Microbiol.">
        <title>High frequency of phylogenetically diverse reductive dehalogenase-homologous genes in deep subseafloor sedimentary metagenomes.</title>
        <authorList>
            <person name="Kawai M."/>
            <person name="Futagami T."/>
            <person name="Toyoda A."/>
            <person name="Takaki Y."/>
            <person name="Nishi S."/>
            <person name="Hori S."/>
            <person name="Arai W."/>
            <person name="Tsubouchi T."/>
            <person name="Morono Y."/>
            <person name="Uchiyama I."/>
            <person name="Ito T."/>
            <person name="Fujiyama A."/>
            <person name="Inagaki F."/>
            <person name="Takami H."/>
        </authorList>
    </citation>
    <scope>NUCLEOTIDE SEQUENCE</scope>
    <source>
        <strain evidence="5">Expedition CK06-06</strain>
    </source>
</reference>
<dbReference type="InterPro" id="IPR008567">
    <property type="entry name" value="BKACE"/>
</dbReference>
<comment type="caution">
    <text evidence="5">The sequence shown here is derived from an EMBL/GenBank/DDBJ whole genome shotgun (WGS) entry which is preliminary data.</text>
</comment>
<sequence>MRKVIITASLTGGVQTKAANPNLPEQPSEITQAAYECLNEGAAIAHLHARDKEGKPTGDVKIFKEIHEAIRAKCDIIIQDSTGGGPGLSFEQRLECLEAEPEMASLNMGSMLRTIGKTAGTTWANPRPELERFAQEMLKRNIKAEMEIYHHGMLREMQNFMDKGLIEKPYYVNFVLGMAYQGAV</sequence>
<dbReference type="GO" id="GO:0043720">
    <property type="term" value="F:3-keto-5-aminohexanoate cleavage activity"/>
    <property type="evidence" value="ECO:0007669"/>
    <property type="project" value="InterPro"/>
</dbReference>
<proteinExistence type="predicted"/>
<dbReference type="GO" id="GO:0046872">
    <property type="term" value="F:metal ion binding"/>
    <property type="evidence" value="ECO:0007669"/>
    <property type="project" value="UniProtKB-KW"/>
</dbReference>
<evidence type="ECO:0000313" key="5">
    <source>
        <dbReference type="EMBL" id="GAF75810.1"/>
    </source>
</evidence>
<dbReference type="EMBL" id="BARS01005596">
    <property type="protein sequence ID" value="GAF75810.1"/>
    <property type="molecule type" value="Genomic_DNA"/>
</dbReference>
<evidence type="ECO:0000256" key="4">
    <source>
        <dbReference type="ARBA" id="ARBA00022833"/>
    </source>
</evidence>
<keyword evidence="2" id="KW-0808">Transferase</keyword>
<protein>
    <recommendedName>
        <fullName evidence="6">3-keto-5-aminohexanoate cleavage enzyme</fullName>
    </recommendedName>
</protein>
<evidence type="ECO:0000256" key="2">
    <source>
        <dbReference type="ARBA" id="ARBA00022679"/>
    </source>
</evidence>
<feature type="non-terminal residue" evidence="5">
    <location>
        <position position="184"/>
    </location>
</feature>
<dbReference type="Gene3D" id="3.20.20.70">
    <property type="entry name" value="Aldolase class I"/>
    <property type="match status" value="1"/>
</dbReference>
<keyword evidence="4" id="KW-0862">Zinc</keyword>
<dbReference type="Pfam" id="PF05853">
    <property type="entry name" value="BKACE"/>
    <property type="match status" value="1"/>
</dbReference>
<evidence type="ECO:0008006" key="6">
    <source>
        <dbReference type="Google" id="ProtNLM"/>
    </source>
</evidence>
<evidence type="ECO:0000256" key="1">
    <source>
        <dbReference type="ARBA" id="ARBA00001947"/>
    </source>
</evidence>
<accession>X0TI75</accession>
<dbReference type="PANTHER" id="PTHR37418">
    <property type="entry name" value="3-KETO-5-AMINOHEXANOATE CLEAVAGE ENZYME-RELATED"/>
    <property type="match status" value="1"/>
</dbReference>
<evidence type="ECO:0000256" key="3">
    <source>
        <dbReference type="ARBA" id="ARBA00022723"/>
    </source>
</evidence>
<keyword evidence="3" id="KW-0479">Metal-binding</keyword>